<accession>A0A4V3I8W2</accession>
<evidence type="ECO:0000313" key="4">
    <source>
        <dbReference type="EMBL" id="TFB76645.1"/>
    </source>
</evidence>
<dbReference type="Proteomes" id="UP000199639">
    <property type="component" value="Unassembled WGS sequence"/>
</dbReference>
<feature type="signal peptide" evidence="2">
    <location>
        <begin position="1"/>
        <end position="21"/>
    </location>
</feature>
<name>A0A4V3I8W2_9MICO</name>
<evidence type="ECO:0000313" key="5">
    <source>
        <dbReference type="Proteomes" id="UP000199639"/>
    </source>
</evidence>
<gene>
    <name evidence="4" type="ORF">E3O21_10845</name>
    <name evidence="3" type="ORF">SAMN05216368_11430</name>
</gene>
<dbReference type="PROSITE" id="PS51257">
    <property type="entry name" value="PROKAR_LIPOPROTEIN"/>
    <property type="match status" value="1"/>
</dbReference>
<dbReference type="AlphaFoldDB" id="A0A4V3I8W2"/>
<organism evidence="3 5">
    <name type="scientific">Cryobacterium flavum</name>
    <dbReference type="NCBI Taxonomy" id="1424659"/>
    <lineage>
        <taxon>Bacteria</taxon>
        <taxon>Bacillati</taxon>
        <taxon>Actinomycetota</taxon>
        <taxon>Actinomycetes</taxon>
        <taxon>Micrococcales</taxon>
        <taxon>Microbacteriaceae</taxon>
        <taxon>Cryobacterium</taxon>
    </lineage>
</organism>
<feature type="region of interest" description="Disordered" evidence="1">
    <location>
        <begin position="156"/>
        <end position="175"/>
    </location>
</feature>
<feature type="chain" id="PRO_5039547708" description="DNA modification methylase" evidence="2">
    <location>
        <begin position="22"/>
        <end position="175"/>
    </location>
</feature>
<evidence type="ECO:0000256" key="2">
    <source>
        <dbReference type="SAM" id="SignalP"/>
    </source>
</evidence>
<dbReference type="STRING" id="1424659.SAMN05216368_11430"/>
<dbReference type="EMBL" id="FNIB01000014">
    <property type="protein sequence ID" value="SDO28289.1"/>
    <property type="molecule type" value="Genomic_DNA"/>
</dbReference>
<protein>
    <recommendedName>
        <fullName evidence="7">DNA modification methylase</fullName>
    </recommendedName>
</protein>
<dbReference type="RefSeq" id="WP_092341831.1">
    <property type="nucleotide sequence ID" value="NZ_FNIB01000014.1"/>
</dbReference>
<evidence type="ECO:0000256" key="1">
    <source>
        <dbReference type="SAM" id="MobiDB-lite"/>
    </source>
</evidence>
<evidence type="ECO:0000313" key="3">
    <source>
        <dbReference type="EMBL" id="SDO28289.1"/>
    </source>
</evidence>
<dbReference type="Proteomes" id="UP000298252">
    <property type="component" value="Unassembled WGS sequence"/>
</dbReference>
<proteinExistence type="predicted"/>
<reference evidence="3 5" key="1">
    <citation type="submission" date="2016-10" db="EMBL/GenBank/DDBJ databases">
        <authorList>
            <person name="Varghese N."/>
            <person name="Submissions S."/>
        </authorList>
    </citation>
    <scope>NUCLEOTIDE SEQUENCE [LARGE SCALE GENOMIC DNA]</scope>
    <source>
        <strain evidence="3 5">CGMCC 1.11215</strain>
    </source>
</reference>
<keyword evidence="6" id="KW-1185">Reference proteome</keyword>
<dbReference type="EMBL" id="SOFD01000027">
    <property type="protein sequence ID" value="TFB76645.1"/>
    <property type="molecule type" value="Genomic_DNA"/>
</dbReference>
<evidence type="ECO:0000313" key="6">
    <source>
        <dbReference type="Proteomes" id="UP000298252"/>
    </source>
</evidence>
<keyword evidence="2" id="KW-0732">Signal</keyword>
<sequence length="175" mass="17988">MRARIAASVVLAAGILLGTSACGFFAPQATSIQYNASDGVSGDVGEIHVRNALLVSADGELANLIVSVVNPTDTLQQVLVQYKSSTGTVSQDIPVEANTTVTFGTDGAPSVVLENMGSQPGSLFPVFFQYGEETGIELLLPVLSGTQGEYSTLMPTLAPTETPTETPTPTATPAA</sequence>
<reference evidence="4 6" key="2">
    <citation type="submission" date="2019-03" db="EMBL/GenBank/DDBJ databases">
        <title>Genomics of glacier-inhabiting Cryobacterium strains.</title>
        <authorList>
            <person name="Liu Q."/>
            <person name="Xin Y.-H."/>
        </authorList>
    </citation>
    <scope>NUCLEOTIDE SEQUENCE [LARGE SCALE GENOMIC DNA]</scope>
    <source>
        <strain evidence="4 6">Hh8</strain>
    </source>
</reference>
<evidence type="ECO:0008006" key="7">
    <source>
        <dbReference type="Google" id="ProtNLM"/>
    </source>
</evidence>